<gene>
    <name evidence="1" type="ORF">SRSM4_224</name>
</gene>
<reference evidence="1 2" key="1">
    <citation type="journal article" date="2009" name="Environ. Microbiol.">
        <title>Comparative genomics of marine cyanomyoviruses reveals the widespread occurrence of Synechococcus host genes localized to a hyperplastic region: implications for mechanisms of cyanophage evolution.</title>
        <authorList>
            <person name="Millard A.D."/>
            <person name="Zwirglmaier K."/>
            <person name="Downey M.J."/>
            <person name="Mann N.H."/>
            <person name="Scanlan D.J."/>
        </authorList>
    </citation>
    <scope>NUCLEOTIDE SEQUENCE</scope>
</reference>
<organism evidence="1 2">
    <name type="scientific">Synechococcus phage S-RSM4</name>
    <dbReference type="NCBI Taxonomy" id="555387"/>
    <lineage>
        <taxon>Viruses</taxon>
        <taxon>Duplodnaviria</taxon>
        <taxon>Heunggongvirae</taxon>
        <taxon>Uroviricota</taxon>
        <taxon>Caudoviricetes</taxon>
        <taxon>Pantevenvirales</taxon>
        <taxon>Kyanoviridae</taxon>
        <taxon>Gibbetvirus</taxon>
        <taxon>Gibbetvirus rsm4</taxon>
    </lineage>
</organism>
<dbReference type="RefSeq" id="YP_003097458.1">
    <property type="nucleotide sequence ID" value="NC_013085.1"/>
</dbReference>
<sequence>MPNTVPANEYPTGIFKQLTPDETQTLKDSPIFNSCWKGYETRSHIYERLMPDKLTATLRIDGPKQNGGFIGLQSTGAITIVTGEKNVELGPSSGKLCIHTHGQQQFHEGRTDIEYNDGGPESDGEALNIIAYGDVTEEAEGSQRTIKAQKIFISAEEELVLVGKGGVIIQAGVNGGANISMKAGQIEKYTDNLQEVIIGQKMTFGVSEQTAMQFDPRSSVNVVSSGHINHKILGDYSQWVGGVSQTIIAGGPALPPLVEARDSAFSIKTAIGGQTFDSADFINRKAGAAIADVAGASFSATAGVDASISAGANTTVKAGGILNLTAIGNTNIKGAIINLN</sequence>
<dbReference type="EMBL" id="FM207411">
    <property type="protein sequence ID" value="CAR63421.1"/>
    <property type="molecule type" value="Genomic_DNA"/>
</dbReference>
<evidence type="ECO:0000313" key="1">
    <source>
        <dbReference type="EMBL" id="CAR63421.1"/>
    </source>
</evidence>
<evidence type="ECO:0000313" key="2">
    <source>
        <dbReference type="Proteomes" id="UP000001515"/>
    </source>
</evidence>
<name>C7BVJ2_9CAUD</name>
<protein>
    <submittedName>
        <fullName evidence="1">Putative base plate lysozyme</fullName>
    </submittedName>
</protein>
<dbReference type="Proteomes" id="UP000001515">
    <property type="component" value="Segment"/>
</dbReference>
<dbReference type="GeneID" id="8303429"/>
<dbReference type="OrthoDB" id="11086at10239"/>
<keyword evidence="2" id="KW-1185">Reference proteome</keyword>
<dbReference type="KEGG" id="vg:8303429"/>
<proteinExistence type="predicted"/>
<accession>C7BVJ2</accession>